<gene>
    <name evidence="5" type="ORF">G6N74_22545</name>
</gene>
<evidence type="ECO:0000259" key="4">
    <source>
        <dbReference type="Pfam" id="PF00535"/>
    </source>
</evidence>
<dbReference type="Gene3D" id="3.90.550.10">
    <property type="entry name" value="Spore Coat Polysaccharide Biosynthesis Protein SpsA, Chain A"/>
    <property type="match status" value="1"/>
</dbReference>
<dbReference type="PANTHER" id="PTHR43179:SF12">
    <property type="entry name" value="GALACTOFURANOSYLTRANSFERASE GLFT2"/>
    <property type="match status" value="1"/>
</dbReference>
<keyword evidence="2" id="KW-0328">Glycosyltransferase</keyword>
<dbReference type="Proteomes" id="UP000481252">
    <property type="component" value="Unassembled WGS sequence"/>
</dbReference>
<feature type="domain" description="Glycosyltransferase 2-like" evidence="4">
    <location>
        <begin position="8"/>
        <end position="169"/>
    </location>
</feature>
<dbReference type="GO" id="GO:0016757">
    <property type="term" value="F:glycosyltransferase activity"/>
    <property type="evidence" value="ECO:0007669"/>
    <property type="project" value="UniProtKB-KW"/>
</dbReference>
<evidence type="ECO:0000256" key="1">
    <source>
        <dbReference type="ARBA" id="ARBA00006739"/>
    </source>
</evidence>
<sequence>MRLSPRVSVVIPHLNEPADLRRCLRALAAQRVDGIPFEIIVVDNGSAELPAAVCAAVPGVRLESEPIPGPGPARNHGASVAQADLLAFIDADCIAEPGWIRSIVEFMDQNPGVDFVGGDIRILLSDPDRITAIEAYESIYSYRAQRYVEQHGFAATGNMAVRAEVFRAVGPFGGISSMEDTEWGQKATAKGYKIAYVADATVRTASCKSFSELTRRWDRHIAHEFRQIKRGGMSLAKWVATSGIIAASPGGEVVRILRSDRVSGLRDKCLALACLTRVRLYRARRMLGLAFHDNTALMVGSWNRENS</sequence>
<dbReference type="AlphaFoldDB" id="A0A7C9VF41"/>
<dbReference type="Pfam" id="PF00535">
    <property type="entry name" value="Glycos_transf_2"/>
    <property type="match status" value="1"/>
</dbReference>
<name>A0A7C9VF41_9HYPH</name>
<proteinExistence type="inferred from homology"/>
<evidence type="ECO:0000256" key="3">
    <source>
        <dbReference type="ARBA" id="ARBA00022679"/>
    </source>
</evidence>
<dbReference type="CDD" id="cd00761">
    <property type="entry name" value="Glyco_tranf_GTA_type"/>
    <property type="match status" value="1"/>
</dbReference>
<reference evidence="5 6" key="1">
    <citation type="submission" date="2020-02" db="EMBL/GenBank/DDBJ databases">
        <title>Genome sequence of the type strain CGMCC 1.15528 of Mesorhizobium zhangyense.</title>
        <authorList>
            <person name="Gao J."/>
            <person name="Sun J."/>
        </authorList>
    </citation>
    <scope>NUCLEOTIDE SEQUENCE [LARGE SCALE GENOMIC DNA]</scope>
    <source>
        <strain evidence="5 6">CGMCC 1.15528</strain>
    </source>
</reference>
<evidence type="ECO:0000313" key="6">
    <source>
        <dbReference type="Proteomes" id="UP000481252"/>
    </source>
</evidence>
<protein>
    <submittedName>
        <fullName evidence="5">Glycosyltransferase family 2 protein</fullName>
    </submittedName>
</protein>
<organism evidence="5 6">
    <name type="scientific">Mesorhizobium zhangyense</name>
    <dbReference type="NCBI Taxonomy" id="1776730"/>
    <lineage>
        <taxon>Bacteria</taxon>
        <taxon>Pseudomonadati</taxon>
        <taxon>Pseudomonadota</taxon>
        <taxon>Alphaproteobacteria</taxon>
        <taxon>Hyphomicrobiales</taxon>
        <taxon>Phyllobacteriaceae</taxon>
        <taxon>Mesorhizobium</taxon>
    </lineage>
</organism>
<dbReference type="InterPro" id="IPR029044">
    <property type="entry name" value="Nucleotide-diphossugar_trans"/>
</dbReference>
<keyword evidence="3 5" id="KW-0808">Transferase</keyword>
<dbReference type="EMBL" id="JAAKZG010000011">
    <property type="protein sequence ID" value="NGN43849.1"/>
    <property type="molecule type" value="Genomic_DNA"/>
</dbReference>
<evidence type="ECO:0000256" key="2">
    <source>
        <dbReference type="ARBA" id="ARBA00022676"/>
    </source>
</evidence>
<comment type="caution">
    <text evidence="5">The sequence shown here is derived from an EMBL/GenBank/DDBJ whole genome shotgun (WGS) entry which is preliminary data.</text>
</comment>
<dbReference type="RefSeq" id="WP_165120247.1">
    <property type="nucleotide sequence ID" value="NZ_JAAKZG010000011.1"/>
</dbReference>
<evidence type="ECO:0000313" key="5">
    <source>
        <dbReference type="EMBL" id="NGN43849.1"/>
    </source>
</evidence>
<accession>A0A7C9VF41</accession>
<comment type="similarity">
    <text evidence="1">Belongs to the glycosyltransferase 2 family.</text>
</comment>
<dbReference type="SUPFAM" id="SSF53448">
    <property type="entry name" value="Nucleotide-diphospho-sugar transferases"/>
    <property type="match status" value="1"/>
</dbReference>
<dbReference type="PANTHER" id="PTHR43179">
    <property type="entry name" value="RHAMNOSYLTRANSFERASE WBBL"/>
    <property type="match status" value="1"/>
</dbReference>
<keyword evidence="6" id="KW-1185">Reference proteome</keyword>
<dbReference type="InterPro" id="IPR001173">
    <property type="entry name" value="Glyco_trans_2-like"/>
</dbReference>